<evidence type="ECO:0000313" key="2">
    <source>
        <dbReference type="Proteomes" id="UP000694892"/>
    </source>
</evidence>
<organism evidence="1 2">
    <name type="scientific">Xenopus laevis</name>
    <name type="common">African clawed frog</name>
    <dbReference type="NCBI Taxonomy" id="8355"/>
    <lineage>
        <taxon>Eukaryota</taxon>
        <taxon>Metazoa</taxon>
        <taxon>Chordata</taxon>
        <taxon>Craniata</taxon>
        <taxon>Vertebrata</taxon>
        <taxon>Euteleostomi</taxon>
        <taxon>Amphibia</taxon>
        <taxon>Batrachia</taxon>
        <taxon>Anura</taxon>
        <taxon>Pipoidea</taxon>
        <taxon>Pipidae</taxon>
        <taxon>Xenopodinae</taxon>
        <taxon>Xenopus</taxon>
        <taxon>Xenopus</taxon>
    </lineage>
</organism>
<gene>
    <name evidence="1" type="ORF">XELAEV_18029309mg</name>
</gene>
<dbReference type="Proteomes" id="UP000694892">
    <property type="component" value="Chromosome 5S"/>
</dbReference>
<sequence length="130" mass="15128">MRRTAARGLRGLPGGPEGAQHHWHAVHVLVQELCSVTFLFNPWELLHNLPIVQLNRSARHLTKHILSAAKWTLAINWLSSEIPWQQTLHKINAICTMEELTARIQDNMDNFTEIWTPWKMYIITKQLAFQ</sequence>
<dbReference type="EMBL" id="CM004475">
    <property type="protein sequence ID" value="OCT78202.1"/>
    <property type="molecule type" value="Genomic_DNA"/>
</dbReference>
<name>A0A974CRR8_XENLA</name>
<dbReference type="AlphaFoldDB" id="A0A974CRR8"/>
<reference evidence="2" key="1">
    <citation type="journal article" date="2016" name="Nature">
        <title>Genome evolution in the allotetraploid frog Xenopus laevis.</title>
        <authorList>
            <person name="Session A.M."/>
            <person name="Uno Y."/>
            <person name="Kwon T."/>
            <person name="Chapman J.A."/>
            <person name="Toyoda A."/>
            <person name="Takahashi S."/>
            <person name="Fukui A."/>
            <person name="Hikosaka A."/>
            <person name="Suzuki A."/>
            <person name="Kondo M."/>
            <person name="van Heeringen S.J."/>
            <person name="Quigley I."/>
            <person name="Heinz S."/>
            <person name="Ogino H."/>
            <person name="Ochi H."/>
            <person name="Hellsten U."/>
            <person name="Lyons J.B."/>
            <person name="Simakov O."/>
            <person name="Putnam N."/>
            <person name="Stites J."/>
            <person name="Kuroki Y."/>
            <person name="Tanaka T."/>
            <person name="Michiue T."/>
            <person name="Watanabe M."/>
            <person name="Bogdanovic O."/>
            <person name="Lister R."/>
            <person name="Georgiou G."/>
            <person name="Paranjpe S.S."/>
            <person name="van Kruijsbergen I."/>
            <person name="Shu S."/>
            <person name="Carlson J."/>
            <person name="Kinoshita T."/>
            <person name="Ohta Y."/>
            <person name="Mawaribuchi S."/>
            <person name="Jenkins J."/>
            <person name="Grimwood J."/>
            <person name="Schmutz J."/>
            <person name="Mitros T."/>
            <person name="Mozaffari S.V."/>
            <person name="Suzuki Y."/>
            <person name="Haramoto Y."/>
            <person name="Yamamoto T.S."/>
            <person name="Takagi C."/>
            <person name="Heald R."/>
            <person name="Miller K."/>
            <person name="Haudenschild C."/>
            <person name="Kitzman J."/>
            <person name="Nakayama T."/>
            <person name="Izutsu Y."/>
            <person name="Robert J."/>
            <person name="Fortriede J."/>
            <person name="Burns K."/>
            <person name="Lotay V."/>
            <person name="Karimi K."/>
            <person name="Yasuoka Y."/>
            <person name="Dichmann D.S."/>
            <person name="Flajnik M.F."/>
            <person name="Houston D.W."/>
            <person name="Shendure J."/>
            <person name="DuPasquier L."/>
            <person name="Vize P.D."/>
            <person name="Zorn A.M."/>
            <person name="Ito M."/>
            <person name="Marcotte E.M."/>
            <person name="Wallingford J.B."/>
            <person name="Ito Y."/>
            <person name="Asashima M."/>
            <person name="Ueno N."/>
            <person name="Matsuda Y."/>
            <person name="Veenstra G.J."/>
            <person name="Fujiyama A."/>
            <person name="Harland R.M."/>
            <person name="Taira M."/>
            <person name="Rokhsar D.S."/>
        </authorList>
    </citation>
    <scope>NUCLEOTIDE SEQUENCE [LARGE SCALE GENOMIC DNA]</scope>
    <source>
        <strain evidence="2">J</strain>
    </source>
</reference>
<accession>A0A974CRR8</accession>
<proteinExistence type="predicted"/>
<evidence type="ECO:0000313" key="1">
    <source>
        <dbReference type="EMBL" id="OCT78202.1"/>
    </source>
</evidence>
<protein>
    <submittedName>
        <fullName evidence="1">Uncharacterized protein</fullName>
    </submittedName>
</protein>